<dbReference type="CDD" id="cd05013">
    <property type="entry name" value="SIS_RpiR"/>
    <property type="match status" value="1"/>
</dbReference>
<accession>A0A553K458</accession>
<dbReference type="OrthoDB" id="9813831at2"/>
<dbReference type="PROSITE" id="PS51464">
    <property type="entry name" value="SIS"/>
    <property type="match status" value="1"/>
</dbReference>
<dbReference type="AlphaFoldDB" id="A0A553K458"/>
<dbReference type="InterPro" id="IPR001347">
    <property type="entry name" value="SIS_dom"/>
</dbReference>
<reference evidence="2 3" key="1">
    <citation type="submission" date="2019-07" db="EMBL/GenBank/DDBJ databases">
        <authorList>
            <person name="Zhou L.-Y."/>
        </authorList>
    </citation>
    <scope>NUCLEOTIDE SEQUENCE [LARGE SCALE GENOMIC DNA]</scope>
    <source>
        <strain evidence="2 3">YIM 101269</strain>
    </source>
</reference>
<dbReference type="SUPFAM" id="SSF53697">
    <property type="entry name" value="SIS domain"/>
    <property type="match status" value="1"/>
</dbReference>
<dbReference type="InterPro" id="IPR035472">
    <property type="entry name" value="RpiR-like_SIS"/>
</dbReference>
<dbReference type="InterPro" id="IPR046348">
    <property type="entry name" value="SIS_dom_sf"/>
</dbReference>
<evidence type="ECO:0000313" key="2">
    <source>
        <dbReference type="EMBL" id="TRY19499.1"/>
    </source>
</evidence>
<evidence type="ECO:0000259" key="1">
    <source>
        <dbReference type="PROSITE" id="PS51464"/>
    </source>
</evidence>
<comment type="caution">
    <text evidence="2">The sequence shown here is derived from an EMBL/GenBank/DDBJ whole genome shotgun (WGS) entry which is preliminary data.</text>
</comment>
<evidence type="ECO:0000313" key="3">
    <source>
        <dbReference type="Proteomes" id="UP000317638"/>
    </source>
</evidence>
<organism evidence="2 3">
    <name type="scientific">Tessaracoccus rhinocerotis</name>
    <dbReference type="NCBI Taxonomy" id="1689449"/>
    <lineage>
        <taxon>Bacteria</taxon>
        <taxon>Bacillati</taxon>
        <taxon>Actinomycetota</taxon>
        <taxon>Actinomycetes</taxon>
        <taxon>Propionibacteriales</taxon>
        <taxon>Propionibacteriaceae</taxon>
        <taxon>Tessaracoccus</taxon>
    </lineage>
</organism>
<name>A0A553K458_9ACTN</name>
<dbReference type="GO" id="GO:0097367">
    <property type="term" value="F:carbohydrate derivative binding"/>
    <property type="evidence" value="ECO:0007669"/>
    <property type="project" value="InterPro"/>
</dbReference>
<sequence length="255" mass="27368">MHELATSFSEEVTKRLRALDEDAAAGRFDDAVTIMVETFARDGVLHAFGTGHSEAFAMEIAGRAGGFIPTHHMTQKDLFFLGGRTSVSEIGGAELERDDSTADQLYELYEIHPTDALIIASNSGANGSTIGLALRAQAEGLPVIAVTSLDHSSRVTSKHRSGKRLFEVADVVIDNHAPYGDATLEITEGLKVGPVSSLTAAYIAQLLTIETAARLQASGTLPPMFISANIPGGDEHNNVLQDRFGARIRPHLYQR</sequence>
<dbReference type="GO" id="GO:1901135">
    <property type="term" value="P:carbohydrate derivative metabolic process"/>
    <property type="evidence" value="ECO:0007669"/>
    <property type="project" value="InterPro"/>
</dbReference>
<dbReference type="RefSeq" id="WP_143936588.1">
    <property type="nucleotide sequence ID" value="NZ_VKKG01000001.1"/>
</dbReference>
<protein>
    <submittedName>
        <fullName evidence="2">SIS domain-containing protein</fullName>
    </submittedName>
</protein>
<dbReference type="Proteomes" id="UP000317638">
    <property type="component" value="Unassembled WGS sequence"/>
</dbReference>
<gene>
    <name evidence="2" type="ORF">FOJ82_00920</name>
</gene>
<proteinExistence type="predicted"/>
<feature type="domain" description="SIS" evidence="1">
    <location>
        <begin position="35"/>
        <end position="217"/>
    </location>
</feature>
<dbReference type="Pfam" id="PF13580">
    <property type="entry name" value="SIS_2"/>
    <property type="match status" value="1"/>
</dbReference>
<dbReference type="EMBL" id="VKKG01000001">
    <property type="protein sequence ID" value="TRY19499.1"/>
    <property type="molecule type" value="Genomic_DNA"/>
</dbReference>
<dbReference type="Gene3D" id="3.40.50.10490">
    <property type="entry name" value="Glucose-6-phosphate isomerase like protein, domain 1"/>
    <property type="match status" value="1"/>
</dbReference>
<dbReference type="NCBIfam" id="NF002805">
    <property type="entry name" value="PRK02947.1"/>
    <property type="match status" value="1"/>
</dbReference>
<keyword evidence="3" id="KW-1185">Reference proteome</keyword>